<evidence type="ECO:0000313" key="2">
    <source>
        <dbReference type="EMBL" id="QSL92803.1"/>
    </source>
</evidence>
<dbReference type="NCBIfam" id="TIGR01552">
    <property type="entry name" value="phd_fam"/>
    <property type="match status" value="1"/>
</dbReference>
<organism evidence="2 3">
    <name type="scientific">Ectopseudomonas toyotomiensis</name>
    <dbReference type="NCBI Taxonomy" id="554344"/>
    <lineage>
        <taxon>Bacteria</taxon>
        <taxon>Pseudomonadati</taxon>
        <taxon>Pseudomonadota</taxon>
        <taxon>Gammaproteobacteria</taxon>
        <taxon>Pseudomonadales</taxon>
        <taxon>Pseudomonadaceae</taxon>
        <taxon>Ectopseudomonas</taxon>
    </lineage>
</organism>
<dbReference type="KEGG" id="pty:JWV26_00060"/>
<dbReference type="InterPro" id="IPR036165">
    <property type="entry name" value="YefM-like_sf"/>
</dbReference>
<dbReference type="SUPFAM" id="SSF143120">
    <property type="entry name" value="YefM-like"/>
    <property type="match status" value="1"/>
</dbReference>
<dbReference type="AlphaFoldDB" id="A0ABD7DWC1"/>
<gene>
    <name evidence="2" type="ORF">JWV26_00060</name>
</gene>
<dbReference type="Proteomes" id="UP000663658">
    <property type="component" value="Chromosome"/>
</dbReference>
<evidence type="ECO:0000256" key="1">
    <source>
        <dbReference type="ARBA" id="ARBA00009981"/>
    </source>
</evidence>
<reference evidence="2 3" key="1">
    <citation type="submission" date="2021-02" db="EMBL/GenBank/DDBJ databases">
        <title>Whole genome sequencing of Pseudomonas alcaliphila strain SM2.</title>
        <authorList>
            <person name="Alshamsi M.S."/>
            <person name="Sudalaimuthuasari N."/>
            <person name="Kundu B."/>
            <person name="AlMaskari R.S."/>
            <person name="Elmahi Y."/>
            <person name="Mundra S."/>
            <person name="Chandran S."/>
            <person name="Malik S."/>
            <person name="Hazzouri K.M."/>
            <person name="Amiri K.M.A."/>
        </authorList>
    </citation>
    <scope>NUCLEOTIDE SEQUENCE [LARGE SCALE GENOMIC DNA]</scope>
    <source>
        <strain evidence="2 3">SM2</strain>
    </source>
</reference>
<accession>A0ABD7DWC1</accession>
<evidence type="ECO:0000313" key="3">
    <source>
        <dbReference type="Proteomes" id="UP000663658"/>
    </source>
</evidence>
<dbReference type="Gene3D" id="3.40.1620.10">
    <property type="entry name" value="YefM-like domain"/>
    <property type="match status" value="1"/>
</dbReference>
<protein>
    <submittedName>
        <fullName evidence="2">Type II toxin-antitoxin system prevent-host-death family antitoxin</fullName>
    </submittedName>
</protein>
<comment type="similarity">
    <text evidence="1">Belongs to the phD/YefM antitoxin family.</text>
</comment>
<sequence>MKEVDISEAQALFLEIIESAAHGEITTISRNGKSIARIVPVKQSRTGMLEGVYEVPDDIKTPFTQEIEEMFYGNDSEK</sequence>
<name>A0ABD7DWC1_9GAMM</name>
<dbReference type="RefSeq" id="WP_206418045.1">
    <property type="nucleotide sequence ID" value="NZ_CP070505.1"/>
</dbReference>
<dbReference type="EMBL" id="CP070505">
    <property type="protein sequence ID" value="QSL92803.1"/>
    <property type="molecule type" value="Genomic_DNA"/>
</dbReference>
<proteinExistence type="inferred from homology"/>